<protein>
    <submittedName>
        <fullName evidence="2">Uncharacterized protein</fullName>
    </submittedName>
</protein>
<sequence>MTVVEEPILSRLDRLDKILKHLEEGRSSSNNRSPRSSYTSSTGTLTSDRHGSSIDEFSPQSLEKHCRPIDDVIVETELKGTLLERLVHVELRVLKLCLLLEGEIIEGEKKTEEMASITEQKVKKKKQKKGGLKELVRSCVKGKSSSGKEHSKSKSRVY</sequence>
<reference evidence="2 3" key="1">
    <citation type="journal article" date="2018" name="Proc. Natl. Acad. Sci. U.S.A.">
        <title>Draft genome sequence of Camellia sinensis var. sinensis provides insights into the evolution of the tea genome and tea quality.</title>
        <authorList>
            <person name="Wei C."/>
            <person name="Yang H."/>
            <person name="Wang S."/>
            <person name="Zhao J."/>
            <person name="Liu C."/>
            <person name="Gao L."/>
            <person name="Xia E."/>
            <person name="Lu Y."/>
            <person name="Tai Y."/>
            <person name="She G."/>
            <person name="Sun J."/>
            <person name="Cao H."/>
            <person name="Tong W."/>
            <person name="Gao Q."/>
            <person name="Li Y."/>
            <person name="Deng W."/>
            <person name="Jiang X."/>
            <person name="Wang W."/>
            <person name="Chen Q."/>
            <person name="Zhang S."/>
            <person name="Li H."/>
            <person name="Wu J."/>
            <person name="Wang P."/>
            <person name="Li P."/>
            <person name="Shi C."/>
            <person name="Zheng F."/>
            <person name="Jian J."/>
            <person name="Huang B."/>
            <person name="Shan D."/>
            <person name="Shi M."/>
            <person name="Fang C."/>
            <person name="Yue Y."/>
            <person name="Li F."/>
            <person name="Li D."/>
            <person name="Wei S."/>
            <person name="Han B."/>
            <person name="Jiang C."/>
            <person name="Yin Y."/>
            <person name="Xia T."/>
            <person name="Zhang Z."/>
            <person name="Bennetzen J.L."/>
            <person name="Zhao S."/>
            <person name="Wan X."/>
        </authorList>
    </citation>
    <scope>NUCLEOTIDE SEQUENCE [LARGE SCALE GENOMIC DNA]</scope>
    <source>
        <strain evidence="3">cv. Shuchazao</strain>
        <tissue evidence="2">Leaf</tissue>
    </source>
</reference>
<gene>
    <name evidence="2" type="ORF">TEA_026516</name>
</gene>
<dbReference type="PANTHER" id="PTHR34190">
    <property type="entry name" value="EXPRESSED PROTEIN"/>
    <property type="match status" value="1"/>
</dbReference>
<comment type="caution">
    <text evidence="2">The sequence shown here is derived from an EMBL/GenBank/DDBJ whole genome shotgun (WGS) entry which is preliminary data.</text>
</comment>
<feature type="region of interest" description="Disordered" evidence="1">
    <location>
        <begin position="139"/>
        <end position="158"/>
    </location>
</feature>
<organism evidence="2 3">
    <name type="scientific">Camellia sinensis var. sinensis</name>
    <name type="common">China tea</name>
    <dbReference type="NCBI Taxonomy" id="542762"/>
    <lineage>
        <taxon>Eukaryota</taxon>
        <taxon>Viridiplantae</taxon>
        <taxon>Streptophyta</taxon>
        <taxon>Embryophyta</taxon>
        <taxon>Tracheophyta</taxon>
        <taxon>Spermatophyta</taxon>
        <taxon>Magnoliopsida</taxon>
        <taxon>eudicotyledons</taxon>
        <taxon>Gunneridae</taxon>
        <taxon>Pentapetalae</taxon>
        <taxon>asterids</taxon>
        <taxon>Ericales</taxon>
        <taxon>Theaceae</taxon>
        <taxon>Camellia</taxon>
    </lineage>
</organism>
<accession>A0A4S4E4I6</accession>
<feature type="compositionally biased region" description="Low complexity" evidence="1">
    <location>
        <begin position="27"/>
        <end position="46"/>
    </location>
</feature>
<evidence type="ECO:0000313" key="2">
    <source>
        <dbReference type="EMBL" id="THG10838.1"/>
    </source>
</evidence>
<name>A0A4S4E4I6_CAMSN</name>
<dbReference type="STRING" id="542762.A0A4S4E4I6"/>
<evidence type="ECO:0000256" key="1">
    <source>
        <dbReference type="SAM" id="MobiDB-lite"/>
    </source>
</evidence>
<keyword evidence="3" id="KW-1185">Reference proteome</keyword>
<dbReference type="AlphaFoldDB" id="A0A4S4E4I6"/>
<dbReference type="Proteomes" id="UP000306102">
    <property type="component" value="Unassembled WGS sequence"/>
</dbReference>
<feature type="region of interest" description="Disordered" evidence="1">
    <location>
        <begin position="23"/>
        <end position="59"/>
    </location>
</feature>
<evidence type="ECO:0000313" key="3">
    <source>
        <dbReference type="Proteomes" id="UP000306102"/>
    </source>
</evidence>
<proteinExistence type="predicted"/>
<dbReference type="PANTHER" id="PTHR34190:SF4">
    <property type="entry name" value="EXPRESSED PROTEIN"/>
    <property type="match status" value="1"/>
</dbReference>
<dbReference type="EMBL" id="SDRB02007646">
    <property type="protein sequence ID" value="THG10838.1"/>
    <property type="molecule type" value="Genomic_DNA"/>
</dbReference>